<dbReference type="InterPro" id="IPR001466">
    <property type="entry name" value="Beta-lactam-related"/>
</dbReference>
<evidence type="ECO:0000313" key="5">
    <source>
        <dbReference type="Proteomes" id="UP000803884"/>
    </source>
</evidence>
<feature type="domain" description="Beta-lactamase-related" evidence="3">
    <location>
        <begin position="21"/>
        <end position="373"/>
    </location>
</feature>
<evidence type="ECO:0000256" key="2">
    <source>
        <dbReference type="ARBA" id="ARBA00022801"/>
    </source>
</evidence>
<sequence length="401" mass="43298">MMASSLEGQLAEKVREGRVPQGVIFAADREGKLDYSHAVGKMSLEDGAANVDLDAVFLLASSTKLLTAIAALQVVERGLIGLKDDVAALLPELAEQPVLRGFDGDDKPILEDRKVPITLTHLLTHTAGTAYDLGDPNLLNLQSQRGRKPGTGPDVASHCAYPLIYQPGERWMYSSALDWAGLLVERLTNSTLEDYMRANIWEPLGITSMTFFPAQKPELQARVPVLSARGPDGKLSAYKGPFINDGSTGCFGGRGAYGSMRDYLKILRSLLANDGKLLSPASLDELFAPRLTAQQVASHKAAALSPMGRMFIGEFDFEKYEHQWAFGGMVFVQGYEDGRRRAGTLSWGGMANTFWAVDREAGLALAFGTQIIQPGDKGAGEAITVVEKGVYAMAGKERASL</sequence>
<reference evidence="4 5" key="1">
    <citation type="journal article" date="2020" name="Microbiol. Resour. Announc.">
        <title>Draft Genome Sequence of a Cladosporium Species Isolated from the Mesophotic Ascidian Didemnum maculosum.</title>
        <authorList>
            <person name="Gioti A."/>
            <person name="Siaperas R."/>
            <person name="Nikolaivits E."/>
            <person name="Le Goff G."/>
            <person name="Ouazzani J."/>
            <person name="Kotoulas G."/>
            <person name="Topakas E."/>
        </authorList>
    </citation>
    <scope>NUCLEOTIDE SEQUENCE [LARGE SCALE GENOMIC DNA]</scope>
    <source>
        <strain evidence="4 5">TM138-S3</strain>
    </source>
</reference>
<dbReference type="Gene3D" id="3.40.710.10">
    <property type="entry name" value="DD-peptidase/beta-lactamase superfamily"/>
    <property type="match status" value="1"/>
</dbReference>
<proteinExistence type="inferred from homology"/>
<dbReference type="SUPFAM" id="SSF56601">
    <property type="entry name" value="beta-lactamase/transpeptidase-like"/>
    <property type="match status" value="1"/>
</dbReference>
<dbReference type="RefSeq" id="XP_069233713.1">
    <property type="nucleotide sequence ID" value="XM_069369454.1"/>
</dbReference>
<dbReference type="PANTHER" id="PTHR43283:SF17">
    <property type="entry name" value="(LOVD), PUTATIVE (AFU_ORTHOLOGUE AFUA_5G00920)-RELATED"/>
    <property type="match status" value="1"/>
</dbReference>
<dbReference type="GeneID" id="96002292"/>
<comment type="similarity">
    <text evidence="1">Belongs to the class-A beta-lactamase family.</text>
</comment>
<dbReference type="InterPro" id="IPR012338">
    <property type="entry name" value="Beta-lactam/transpept-like"/>
</dbReference>
<dbReference type="PANTHER" id="PTHR43283">
    <property type="entry name" value="BETA-LACTAMASE-RELATED"/>
    <property type="match status" value="1"/>
</dbReference>
<evidence type="ECO:0000259" key="3">
    <source>
        <dbReference type="Pfam" id="PF00144"/>
    </source>
</evidence>
<organism evidence="4 5">
    <name type="scientific">Cladosporium halotolerans</name>
    <dbReference type="NCBI Taxonomy" id="1052096"/>
    <lineage>
        <taxon>Eukaryota</taxon>
        <taxon>Fungi</taxon>
        <taxon>Dikarya</taxon>
        <taxon>Ascomycota</taxon>
        <taxon>Pezizomycotina</taxon>
        <taxon>Dothideomycetes</taxon>
        <taxon>Dothideomycetidae</taxon>
        <taxon>Cladosporiales</taxon>
        <taxon>Cladosporiaceae</taxon>
        <taxon>Cladosporium</taxon>
    </lineage>
</organism>
<keyword evidence="2" id="KW-0378">Hydrolase</keyword>
<dbReference type="Proteomes" id="UP000803884">
    <property type="component" value="Unassembled WGS sequence"/>
</dbReference>
<name>A0AB34L0L4_9PEZI</name>
<dbReference type="Pfam" id="PF00144">
    <property type="entry name" value="Beta-lactamase"/>
    <property type="match status" value="1"/>
</dbReference>
<evidence type="ECO:0000256" key="1">
    <source>
        <dbReference type="ARBA" id="ARBA00009009"/>
    </source>
</evidence>
<dbReference type="InterPro" id="IPR050789">
    <property type="entry name" value="Diverse_Enzym_Activities"/>
</dbReference>
<dbReference type="GO" id="GO:0016787">
    <property type="term" value="F:hydrolase activity"/>
    <property type="evidence" value="ECO:0007669"/>
    <property type="project" value="UniProtKB-KW"/>
</dbReference>
<protein>
    <recommendedName>
        <fullName evidence="3">Beta-lactamase-related domain-containing protein</fullName>
    </recommendedName>
</protein>
<dbReference type="EMBL" id="JAAQHG020000002">
    <property type="protein sequence ID" value="KAL1590608.1"/>
    <property type="molecule type" value="Genomic_DNA"/>
</dbReference>
<gene>
    <name evidence="4" type="ORF">WHR41_00848</name>
</gene>
<evidence type="ECO:0000313" key="4">
    <source>
        <dbReference type="EMBL" id="KAL1590608.1"/>
    </source>
</evidence>
<comment type="caution">
    <text evidence="4">The sequence shown here is derived from an EMBL/GenBank/DDBJ whole genome shotgun (WGS) entry which is preliminary data.</text>
</comment>
<accession>A0AB34L0L4</accession>
<keyword evidence="5" id="KW-1185">Reference proteome</keyword>
<dbReference type="AlphaFoldDB" id="A0AB34L0L4"/>